<dbReference type="OrthoDB" id="5597044at2759"/>
<dbReference type="GO" id="GO:0005769">
    <property type="term" value="C:early endosome"/>
    <property type="evidence" value="ECO:0007669"/>
    <property type="project" value="UniProtKB-SubCell"/>
</dbReference>
<proteinExistence type="inferred from homology"/>
<evidence type="ECO:0000256" key="3">
    <source>
        <dbReference type="ARBA" id="ARBA00004234"/>
    </source>
</evidence>
<evidence type="ECO:0000256" key="8">
    <source>
        <dbReference type="ARBA" id="ARBA00007743"/>
    </source>
</evidence>
<organism evidence="19 20">
    <name type="scientific">Enhydra lutris kenyoni</name>
    <name type="common">northern sea otter</name>
    <dbReference type="NCBI Taxonomy" id="391180"/>
    <lineage>
        <taxon>Eukaryota</taxon>
        <taxon>Metazoa</taxon>
        <taxon>Chordata</taxon>
        <taxon>Craniata</taxon>
        <taxon>Vertebrata</taxon>
        <taxon>Euteleostomi</taxon>
        <taxon>Mammalia</taxon>
        <taxon>Eutheria</taxon>
        <taxon>Laurasiatheria</taxon>
        <taxon>Carnivora</taxon>
        <taxon>Caniformia</taxon>
        <taxon>Musteloidea</taxon>
        <taxon>Mustelidae</taxon>
        <taxon>Lutrinae</taxon>
        <taxon>Enhydra</taxon>
    </lineage>
</organism>
<keyword evidence="10" id="KW-0967">Endosome</keyword>
<keyword evidence="13" id="KW-0333">Golgi apparatus</keyword>
<keyword evidence="19" id="KW-1185">Reference proteome</keyword>
<dbReference type="GO" id="GO:0005794">
    <property type="term" value="C:Golgi apparatus"/>
    <property type="evidence" value="ECO:0007669"/>
    <property type="project" value="UniProtKB-SubCell"/>
</dbReference>
<evidence type="ECO:0000256" key="9">
    <source>
        <dbReference type="ARBA" id="ARBA00022692"/>
    </source>
</evidence>
<dbReference type="GeneID" id="111143988"/>
<evidence type="ECO:0000256" key="11">
    <source>
        <dbReference type="ARBA" id="ARBA00022989"/>
    </source>
</evidence>
<dbReference type="GO" id="GO:0055037">
    <property type="term" value="C:recycling endosome"/>
    <property type="evidence" value="ECO:0007669"/>
    <property type="project" value="UniProtKB-SubCell"/>
</dbReference>
<dbReference type="PANTHER" id="PTHR15664:SF6">
    <property type="entry name" value="TRANSMEMBRANE PROTEIN 230"/>
    <property type="match status" value="1"/>
</dbReference>
<name>A0A2Y9IYT6_ENHLU</name>
<dbReference type="GO" id="GO:0008021">
    <property type="term" value="C:synaptic vesicle"/>
    <property type="evidence" value="ECO:0007669"/>
    <property type="project" value="UniProtKB-SubCell"/>
</dbReference>
<reference evidence="20" key="1">
    <citation type="submission" date="2025-08" db="UniProtKB">
        <authorList>
            <consortium name="RefSeq"/>
        </authorList>
    </citation>
    <scope>IDENTIFICATION</scope>
    <source>
        <tissue evidence="20">Blood</tissue>
    </source>
</reference>
<accession>A0A2Y9IYT6</accession>
<dbReference type="PANTHER" id="PTHR15664">
    <property type="entry name" value="C20ORF30 PROTEIN"/>
    <property type="match status" value="1"/>
</dbReference>
<evidence type="ECO:0000313" key="19">
    <source>
        <dbReference type="Proteomes" id="UP000248482"/>
    </source>
</evidence>
<keyword evidence="9 18" id="KW-0812">Transmembrane</keyword>
<dbReference type="AlphaFoldDB" id="A0A2Y9IYT6"/>
<evidence type="ECO:0000256" key="4">
    <source>
        <dbReference type="ARBA" id="ARBA00004412"/>
    </source>
</evidence>
<dbReference type="InterPro" id="IPR008590">
    <property type="entry name" value="TMEM_230/134"/>
</dbReference>
<dbReference type="RefSeq" id="XP_022353753.1">
    <property type="nucleotide sequence ID" value="XM_022498045.1"/>
</dbReference>
<evidence type="ECO:0000256" key="18">
    <source>
        <dbReference type="SAM" id="Phobius"/>
    </source>
</evidence>
<keyword evidence="11 18" id="KW-1133">Transmembrane helix</keyword>
<dbReference type="GO" id="GO:0048489">
    <property type="term" value="P:synaptic vesicle transport"/>
    <property type="evidence" value="ECO:0007669"/>
    <property type="project" value="TreeGrafter"/>
</dbReference>
<dbReference type="KEGG" id="elk:111143988"/>
<dbReference type="GO" id="GO:0005770">
    <property type="term" value="C:late endosome"/>
    <property type="evidence" value="ECO:0007669"/>
    <property type="project" value="UniProtKB-SubCell"/>
</dbReference>
<dbReference type="STRING" id="391180.A0A2Y9IYT6"/>
<dbReference type="InterPro" id="IPR044234">
    <property type="entry name" value="TMEM230"/>
</dbReference>
<evidence type="ECO:0000256" key="10">
    <source>
        <dbReference type="ARBA" id="ARBA00022753"/>
    </source>
</evidence>
<evidence type="ECO:0000256" key="5">
    <source>
        <dbReference type="ARBA" id="ARBA00004419"/>
    </source>
</evidence>
<protein>
    <recommendedName>
        <fullName evidence="17">Transmembrane protein 230</fullName>
    </recommendedName>
</protein>
<evidence type="ECO:0000256" key="14">
    <source>
        <dbReference type="ARBA" id="ARBA00023136"/>
    </source>
</evidence>
<evidence type="ECO:0000256" key="16">
    <source>
        <dbReference type="ARBA" id="ARBA00024003"/>
    </source>
</evidence>
<feature type="transmembrane region" description="Helical" evidence="18">
    <location>
        <begin position="53"/>
        <end position="76"/>
    </location>
</feature>
<evidence type="ECO:0000256" key="15">
    <source>
        <dbReference type="ARBA" id="ARBA00023329"/>
    </source>
</evidence>
<evidence type="ECO:0000313" key="20">
    <source>
        <dbReference type="RefSeq" id="XP_022353753.1"/>
    </source>
</evidence>
<dbReference type="GO" id="GO:0005776">
    <property type="term" value="C:autophagosome"/>
    <property type="evidence" value="ECO:0007669"/>
    <property type="project" value="UniProtKB-SubCell"/>
</dbReference>
<evidence type="ECO:0000256" key="1">
    <source>
        <dbReference type="ARBA" id="ARBA00004141"/>
    </source>
</evidence>
<evidence type="ECO:0000256" key="17">
    <source>
        <dbReference type="ARBA" id="ARBA00024088"/>
    </source>
</evidence>
<gene>
    <name evidence="20" type="primary">LOC111143988</name>
</gene>
<comment type="function">
    <text evidence="16">Involved in trafficking and recycling of synaptic vesicles.</text>
</comment>
<keyword evidence="14 18" id="KW-0472">Membrane</keyword>
<evidence type="ECO:0000256" key="7">
    <source>
        <dbReference type="ARBA" id="ARBA00004603"/>
    </source>
</evidence>
<comment type="subcellular location">
    <subcellularLocation>
        <location evidence="5">Cytoplasmic vesicle</location>
        <location evidence="5">Autophagosome</location>
    </subcellularLocation>
    <subcellularLocation>
        <location evidence="3">Cytoplasmic vesicle</location>
        <location evidence="3">Secretory vesicle</location>
        <location evidence="3">Synaptic vesicle</location>
    </subcellularLocation>
    <subcellularLocation>
        <location evidence="4">Early endosome</location>
    </subcellularLocation>
    <subcellularLocation>
        <location evidence="6">Golgi apparatus</location>
        <location evidence="6">trans-Golgi network</location>
    </subcellularLocation>
    <subcellularLocation>
        <location evidence="7">Late endosome</location>
    </subcellularLocation>
    <subcellularLocation>
        <location evidence="1">Membrane</location>
        <topology evidence="1">Multi-pass membrane protein</topology>
    </subcellularLocation>
    <subcellularLocation>
        <location evidence="2">Recycling endosome</location>
    </subcellularLocation>
</comment>
<dbReference type="Pfam" id="PF05915">
    <property type="entry name" value="TMEM_230_134"/>
    <property type="match status" value="1"/>
</dbReference>
<comment type="similarity">
    <text evidence="8">Belongs to the TMEM134/TMEM230 family.</text>
</comment>
<dbReference type="Proteomes" id="UP000248482">
    <property type="component" value="Unplaced"/>
</dbReference>
<evidence type="ECO:0000256" key="2">
    <source>
        <dbReference type="ARBA" id="ARBA00004172"/>
    </source>
</evidence>
<keyword evidence="15" id="KW-0968">Cytoplasmic vesicle</keyword>
<evidence type="ECO:0000256" key="13">
    <source>
        <dbReference type="ARBA" id="ARBA00023034"/>
    </source>
</evidence>
<dbReference type="GO" id="GO:0016020">
    <property type="term" value="C:membrane"/>
    <property type="evidence" value="ECO:0007669"/>
    <property type="project" value="UniProtKB-SubCell"/>
</dbReference>
<keyword evidence="12" id="KW-0770">Synapse</keyword>
<evidence type="ECO:0000256" key="12">
    <source>
        <dbReference type="ARBA" id="ARBA00023018"/>
    </source>
</evidence>
<evidence type="ECO:0000256" key="6">
    <source>
        <dbReference type="ARBA" id="ARBA00004601"/>
    </source>
</evidence>
<sequence>MMLSPTNLVTGISGSKVKYLRLSSTDDAYTLAVSLRKNTLEKRKNTLKIPYKTIALTTVLFFMGAFFIIGSLLLAVSTKGRLDHSVLIIGVLVFLPEFYHPSISYYVSKGYCGYSYR</sequence>
<feature type="transmembrane region" description="Helical" evidence="18">
    <location>
        <begin position="82"/>
        <end position="99"/>
    </location>
</feature>